<sequence>MKMTADKSLRDHDEDAFLDAFFIAARAQPERVPEALTDQVLQRAAELQPRAAPLAAAPARPGRGRIAGFFAGLFGGGLYAGQLAGIALAAVAGVWMGLVQPVSLGIAGDIDAEFIETIELLPDGPDVWAQELGLDLGTEDRDD</sequence>
<evidence type="ECO:0000256" key="1">
    <source>
        <dbReference type="SAM" id="Phobius"/>
    </source>
</evidence>
<feature type="transmembrane region" description="Helical" evidence="1">
    <location>
        <begin position="69"/>
        <end position="95"/>
    </location>
</feature>
<dbReference type="Proteomes" id="UP000287168">
    <property type="component" value="Unassembled WGS sequence"/>
</dbReference>
<keyword evidence="1" id="KW-0472">Membrane</keyword>
<accession>A0A3S4XQN8</accession>
<name>A0A3S4XQN8_9RHOB</name>
<dbReference type="AlphaFoldDB" id="A0A3S4XQN8"/>
<keyword evidence="1" id="KW-0812">Transmembrane</keyword>
<evidence type="ECO:0000313" key="2">
    <source>
        <dbReference type="EMBL" id="RWY40564.1"/>
    </source>
</evidence>
<keyword evidence="1" id="KW-1133">Transmembrane helix</keyword>
<proteinExistence type="predicted"/>
<gene>
    <name evidence="2" type="ORF">EP867_11175</name>
</gene>
<protein>
    <recommendedName>
        <fullName evidence="4">Dihydroorotate dehydrogenase</fullName>
    </recommendedName>
</protein>
<dbReference type="OrthoDB" id="9993693at2"/>
<evidence type="ECO:0008006" key="4">
    <source>
        <dbReference type="Google" id="ProtNLM"/>
    </source>
</evidence>
<dbReference type="RefSeq" id="WP_128489195.1">
    <property type="nucleotide sequence ID" value="NZ_JBHLXB010000009.1"/>
</dbReference>
<keyword evidence="3" id="KW-1185">Reference proteome</keyword>
<reference evidence="2 3" key="1">
    <citation type="journal article" date="2015" name="Int. J. Syst. Evol. Microbiol.">
        <title>Gemmobacter intermedius sp. nov., isolated from a white stork (Ciconia ciconia).</title>
        <authorList>
            <person name="Kampfer P."/>
            <person name="Jerzak L."/>
            <person name="Wilharm G."/>
            <person name="Golke J."/>
            <person name="Busse H.J."/>
            <person name="Glaeser S.P."/>
        </authorList>
    </citation>
    <scope>NUCLEOTIDE SEQUENCE [LARGE SCALE GENOMIC DNA]</scope>
    <source>
        <strain evidence="2 3">119/4</strain>
    </source>
</reference>
<dbReference type="EMBL" id="SBLC01000014">
    <property type="protein sequence ID" value="RWY40564.1"/>
    <property type="molecule type" value="Genomic_DNA"/>
</dbReference>
<organism evidence="2 3">
    <name type="scientific">Falsigemmobacter intermedius</name>
    <dbReference type="NCBI Taxonomy" id="1553448"/>
    <lineage>
        <taxon>Bacteria</taxon>
        <taxon>Pseudomonadati</taxon>
        <taxon>Pseudomonadota</taxon>
        <taxon>Alphaproteobacteria</taxon>
        <taxon>Rhodobacterales</taxon>
        <taxon>Paracoccaceae</taxon>
        <taxon>Falsigemmobacter</taxon>
    </lineage>
</organism>
<evidence type="ECO:0000313" key="3">
    <source>
        <dbReference type="Proteomes" id="UP000287168"/>
    </source>
</evidence>
<comment type="caution">
    <text evidence="2">The sequence shown here is derived from an EMBL/GenBank/DDBJ whole genome shotgun (WGS) entry which is preliminary data.</text>
</comment>